<dbReference type="PANTHER" id="PTHR43976:SF16">
    <property type="entry name" value="SHORT-CHAIN DEHYDROGENASE_REDUCTASE FAMILY PROTEIN"/>
    <property type="match status" value="1"/>
</dbReference>
<dbReference type="Proteomes" id="UP000095228">
    <property type="component" value="Chromosome"/>
</dbReference>
<dbReference type="AlphaFoldDB" id="A0A1D8AYF6"/>
<keyword evidence="2 4" id="KW-0560">Oxidoreductase</keyword>
<dbReference type="OrthoDB" id="9775296at2"/>
<gene>
    <name evidence="4" type="primary">fabG_8</name>
    <name evidence="4" type="ORF">Verru16b_03024</name>
</gene>
<dbReference type="SUPFAM" id="SSF51735">
    <property type="entry name" value="NAD(P)-binding Rossmann-fold domains"/>
    <property type="match status" value="1"/>
</dbReference>
<evidence type="ECO:0000313" key="4">
    <source>
        <dbReference type="EMBL" id="AOS45933.1"/>
    </source>
</evidence>
<evidence type="ECO:0000256" key="3">
    <source>
        <dbReference type="RuleBase" id="RU000363"/>
    </source>
</evidence>
<dbReference type="STRING" id="1838286.Verru16b_03024"/>
<dbReference type="InterPro" id="IPR002347">
    <property type="entry name" value="SDR_fam"/>
</dbReference>
<dbReference type="EC" id="1.1.1.100" evidence="4"/>
<dbReference type="Gene3D" id="3.40.50.720">
    <property type="entry name" value="NAD(P)-binding Rossmann-like Domain"/>
    <property type="match status" value="1"/>
</dbReference>
<proteinExistence type="inferred from homology"/>
<dbReference type="PANTHER" id="PTHR43976">
    <property type="entry name" value="SHORT CHAIN DEHYDROGENASE"/>
    <property type="match status" value="1"/>
</dbReference>
<dbReference type="NCBIfam" id="NF004824">
    <property type="entry name" value="PRK06180.1"/>
    <property type="match status" value="1"/>
</dbReference>
<reference evidence="4 5" key="1">
    <citation type="submission" date="2016-06" db="EMBL/GenBank/DDBJ databases">
        <title>Three novel species with peptidoglycan cell walls form the new genus Lacunisphaera gen. nov. in the family Opitutaceae of the verrucomicrobial subdivision 4.</title>
        <authorList>
            <person name="Rast P."/>
            <person name="Gloeckner I."/>
            <person name="Jogler M."/>
            <person name="Boedeker C."/>
            <person name="Jeske O."/>
            <person name="Wiegand S."/>
            <person name="Reinhardt R."/>
            <person name="Schumann P."/>
            <person name="Rohde M."/>
            <person name="Spring S."/>
            <person name="Gloeckner F.O."/>
            <person name="Jogler C."/>
        </authorList>
    </citation>
    <scope>NUCLEOTIDE SEQUENCE [LARGE SCALE GENOMIC DNA]</scope>
    <source>
        <strain evidence="4 5">IG16b</strain>
    </source>
</reference>
<dbReference type="KEGG" id="obg:Verru16b_03024"/>
<keyword evidence="5" id="KW-1185">Reference proteome</keyword>
<dbReference type="Pfam" id="PF00106">
    <property type="entry name" value="adh_short"/>
    <property type="match status" value="1"/>
</dbReference>
<dbReference type="InterPro" id="IPR036291">
    <property type="entry name" value="NAD(P)-bd_dom_sf"/>
</dbReference>
<evidence type="ECO:0000256" key="1">
    <source>
        <dbReference type="ARBA" id="ARBA00006484"/>
    </source>
</evidence>
<name>A0A1D8AYF6_9BACT</name>
<dbReference type="PATRIC" id="fig|1838286.3.peg.3034"/>
<dbReference type="GO" id="GO:0004316">
    <property type="term" value="F:3-oxoacyl-[acyl-carrier-protein] reductase (NADPH) activity"/>
    <property type="evidence" value="ECO:0007669"/>
    <property type="project" value="UniProtKB-EC"/>
</dbReference>
<dbReference type="EMBL" id="CP016094">
    <property type="protein sequence ID" value="AOS45933.1"/>
    <property type="molecule type" value="Genomic_DNA"/>
</dbReference>
<evidence type="ECO:0000313" key="5">
    <source>
        <dbReference type="Proteomes" id="UP000095228"/>
    </source>
</evidence>
<evidence type="ECO:0000256" key="2">
    <source>
        <dbReference type="ARBA" id="ARBA00023002"/>
    </source>
</evidence>
<dbReference type="PRINTS" id="PR00081">
    <property type="entry name" value="GDHRDH"/>
</dbReference>
<dbReference type="RefSeq" id="WP_069963028.1">
    <property type="nucleotide sequence ID" value="NZ_CP016094.1"/>
</dbReference>
<accession>A0A1D8AYF6</accession>
<dbReference type="PRINTS" id="PR00080">
    <property type="entry name" value="SDRFAMILY"/>
</dbReference>
<sequence>MSDSPASLVWLITGCSSGLGRALASAALARGDRVAATARQPAALADLAAAYPDTCRTFALDVTDPAQVTAALAGTVAAFGRLDVLVNNAGYGLVGALEECSEAQIARNFEVNCFGALRVIRTALPQFRAQKGGHVICISAAAAIANYAGFSVYGAAKRALEGAAEALALEGRPFGLKVTLVQPGPFRTDFIARSLDRATTPLPDYEATSGKFARFLGTMDGKQPGDPARAAAAIIAAATADRPPLRLVLGPYATDKVRRTLTASQRELDAWAPVGGPTDFTAGT</sequence>
<protein>
    <submittedName>
        <fullName evidence="4">3-oxoacyl-[acyl-carrier-protein] reductase FabG</fullName>
        <ecNumber evidence="4">1.1.1.100</ecNumber>
    </submittedName>
</protein>
<dbReference type="InterPro" id="IPR051911">
    <property type="entry name" value="SDR_oxidoreductase"/>
</dbReference>
<organism evidence="4 5">
    <name type="scientific">Lacunisphaera limnophila</name>
    <dbReference type="NCBI Taxonomy" id="1838286"/>
    <lineage>
        <taxon>Bacteria</taxon>
        <taxon>Pseudomonadati</taxon>
        <taxon>Verrucomicrobiota</taxon>
        <taxon>Opitutia</taxon>
        <taxon>Opitutales</taxon>
        <taxon>Opitutaceae</taxon>
        <taxon>Lacunisphaera</taxon>
    </lineage>
</organism>
<comment type="similarity">
    <text evidence="1 3">Belongs to the short-chain dehydrogenases/reductases (SDR) family.</text>
</comment>